<organism evidence="9 10">
    <name type="scientific">Hevea brasiliensis</name>
    <name type="common">Para rubber tree</name>
    <name type="synonym">Siphonia brasiliensis</name>
    <dbReference type="NCBI Taxonomy" id="3981"/>
    <lineage>
        <taxon>Eukaryota</taxon>
        <taxon>Viridiplantae</taxon>
        <taxon>Streptophyta</taxon>
        <taxon>Embryophyta</taxon>
        <taxon>Tracheophyta</taxon>
        <taxon>Spermatophyta</taxon>
        <taxon>Magnoliopsida</taxon>
        <taxon>eudicotyledons</taxon>
        <taxon>Gunneridae</taxon>
        <taxon>Pentapetalae</taxon>
        <taxon>rosids</taxon>
        <taxon>fabids</taxon>
        <taxon>Malpighiales</taxon>
        <taxon>Euphorbiaceae</taxon>
        <taxon>Crotonoideae</taxon>
        <taxon>Micrandreae</taxon>
        <taxon>Hevea</taxon>
    </lineage>
</organism>
<evidence type="ECO:0000313" key="10">
    <source>
        <dbReference type="Proteomes" id="UP001174677"/>
    </source>
</evidence>
<feature type="domain" description="C3H1-type" evidence="8">
    <location>
        <begin position="111"/>
        <end position="139"/>
    </location>
</feature>
<evidence type="ECO:0000256" key="3">
    <source>
        <dbReference type="ARBA" id="ARBA00022833"/>
    </source>
</evidence>
<dbReference type="Pfam" id="PF00642">
    <property type="entry name" value="zf-CCCH"/>
    <property type="match status" value="5"/>
</dbReference>
<feature type="zinc finger region" description="C3H1-type" evidence="5">
    <location>
        <begin position="300"/>
        <end position="328"/>
    </location>
</feature>
<evidence type="ECO:0000313" key="9">
    <source>
        <dbReference type="EMBL" id="KAJ9176849.1"/>
    </source>
</evidence>
<feature type="region of interest" description="Disordered" evidence="6">
    <location>
        <begin position="281"/>
        <end position="303"/>
    </location>
</feature>
<keyword evidence="1 5" id="KW-0479">Metal-binding</keyword>
<sequence length="465" mass="50514">MLCQINLLIILKNRSACCLVCACRMWVYGFESFDAVPINDCGDSDAIWRLKIHDNQEQGGMAPSSTYPDRPGEPDCVYYLRTGLCGYGSNCRFNHPPAAQGTQFREELPERAGQPDCGYYLKTGTCKYGSTCKYHHPRDRNGAGPVSFNILGLPMRQDEKSCPYYLRTGSCKFGVACKFHHPQPAPLGAGLPLTEPAGSGPMGSSTAPSSGLPYVGGLPTWSLVRAPYVSGPRLQGPQAYMPVVLSPTQGVFPAQGWNTYVGNLSPMSSASVLGSNLVYNSRNQGDSGSRSTTNTNLPERPDQPECRYFMNNGTCKYGSDCKYHHPKERIAQIATNPVGPAGLPSRPGQPICSNYSMYGICKFGPTCRFDHPFPGYTYSYSLSLQPVSIFDSSLLTYPRMSPPALSSESPVSLSSKFPDWVQNPDGASNKHPNSDTNIKISDDQPEQAGSPPPHSSQDSSEPSHD</sequence>
<dbReference type="InterPro" id="IPR050974">
    <property type="entry name" value="Plant_ZF_CCCH"/>
</dbReference>
<gene>
    <name evidence="9" type="ORF">P3X46_012120</name>
</gene>
<feature type="compositionally biased region" description="Polar residues" evidence="6">
    <location>
        <begin position="430"/>
        <end position="439"/>
    </location>
</feature>
<proteinExistence type="predicted"/>
<feature type="zinc finger region" description="C3H1-type" evidence="5">
    <location>
        <begin position="111"/>
        <end position="139"/>
    </location>
</feature>
<reference evidence="9" key="1">
    <citation type="journal article" date="2023" name="Plant Biotechnol. J.">
        <title>Chromosome-level wild Hevea brasiliensis genome provides new tools for genomic-assisted breeding and valuable loci to elevate rubber yield.</title>
        <authorList>
            <person name="Cheng H."/>
            <person name="Song X."/>
            <person name="Hu Y."/>
            <person name="Wu T."/>
            <person name="Yang Q."/>
            <person name="An Z."/>
            <person name="Feng S."/>
            <person name="Deng Z."/>
            <person name="Wu W."/>
            <person name="Zeng X."/>
            <person name="Tu M."/>
            <person name="Wang X."/>
            <person name="Huang H."/>
        </authorList>
    </citation>
    <scope>NUCLEOTIDE SEQUENCE</scope>
    <source>
        <strain evidence="9">MT/VB/25A 57/8</strain>
    </source>
</reference>
<feature type="chain" id="PRO_5045593209" description="C3H1-type domain-containing protein" evidence="7">
    <location>
        <begin position="19"/>
        <end position="465"/>
    </location>
</feature>
<feature type="domain" description="C3H1-type" evidence="8">
    <location>
        <begin position="346"/>
        <end position="374"/>
    </location>
</feature>
<feature type="zinc finger region" description="C3H1-type" evidence="5">
    <location>
        <begin position="346"/>
        <end position="374"/>
    </location>
</feature>
<dbReference type="EMBL" id="JARPOI010000007">
    <property type="protein sequence ID" value="KAJ9176849.1"/>
    <property type="molecule type" value="Genomic_DNA"/>
</dbReference>
<evidence type="ECO:0000256" key="2">
    <source>
        <dbReference type="ARBA" id="ARBA00022771"/>
    </source>
</evidence>
<accession>A0ABQ9M9B5</accession>
<dbReference type="PANTHER" id="PTHR12506:SF50">
    <property type="entry name" value="ZINC FINGER CCCH DOMAIN-CONTAINING PROTEIN 26"/>
    <property type="match status" value="1"/>
</dbReference>
<feature type="region of interest" description="Disordered" evidence="6">
    <location>
        <begin position="401"/>
        <end position="465"/>
    </location>
</feature>
<feature type="domain" description="C3H1-type" evidence="8">
    <location>
        <begin position="70"/>
        <end position="98"/>
    </location>
</feature>
<dbReference type="Proteomes" id="UP001174677">
    <property type="component" value="Chromosome 7"/>
</dbReference>
<keyword evidence="10" id="KW-1185">Reference proteome</keyword>
<keyword evidence="2 5" id="KW-0863">Zinc-finger</keyword>
<feature type="domain" description="C3H1-type" evidence="8">
    <location>
        <begin position="300"/>
        <end position="328"/>
    </location>
</feature>
<evidence type="ECO:0000256" key="5">
    <source>
        <dbReference type="PROSITE-ProRule" id="PRU00723"/>
    </source>
</evidence>
<dbReference type="InterPro" id="IPR036855">
    <property type="entry name" value="Znf_CCCH_sf"/>
</dbReference>
<keyword evidence="3 5" id="KW-0862">Zinc</keyword>
<evidence type="ECO:0000256" key="1">
    <source>
        <dbReference type="ARBA" id="ARBA00022723"/>
    </source>
</evidence>
<feature type="compositionally biased region" description="Low complexity" evidence="6">
    <location>
        <begin position="402"/>
        <end position="415"/>
    </location>
</feature>
<evidence type="ECO:0000256" key="6">
    <source>
        <dbReference type="SAM" id="MobiDB-lite"/>
    </source>
</evidence>
<feature type="compositionally biased region" description="Polar residues" evidence="6">
    <location>
        <begin position="455"/>
        <end position="465"/>
    </location>
</feature>
<feature type="domain" description="C3H1-type" evidence="8">
    <location>
        <begin position="156"/>
        <end position="184"/>
    </location>
</feature>
<evidence type="ECO:0000256" key="4">
    <source>
        <dbReference type="ARBA" id="ARBA00023125"/>
    </source>
</evidence>
<evidence type="ECO:0000259" key="8">
    <source>
        <dbReference type="PROSITE" id="PS50103"/>
    </source>
</evidence>
<dbReference type="Gene3D" id="2.30.30.1190">
    <property type="match status" value="1"/>
</dbReference>
<feature type="signal peptide" evidence="7">
    <location>
        <begin position="1"/>
        <end position="18"/>
    </location>
</feature>
<dbReference type="InterPro" id="IPR000571">
    <property type="entry name" value="Znf_CCCH"/>
</dbReference>
<dbReference type="PANTHER" id="PTHR12506">
    <property type="entry name" value="PROTEIN PHOSPHATASE RELATED"/>
    <property type="match status" value="1"/>
</dbReference>
<feature type="compositionally biased region" description="Polar residues" evidence="6">
    <location>
        <begin position="281"/>
        <end position="297"/>
    </location>
</feature>
<dbReference type="SUPFAM" id="SSF90229">
    <property type="entry name" value="CCCH zinc finger"/>
    <property type="match status" value="5"/>
</dbReference>
<comment type="caution">
    <text evidence="9">The sequence shown here is derived from an EMBL/GenBank/DDBJ whole genome shotgun (WGS) entry which is preliminary data.</text>
</comment>
<feature type="zinc finger region" description="C3H1-type" evidence="5">
    <location>
        <begin position="70"/>
        <end position="98"/>
    </location>
</feature>
<protein>
    <recommendedName>
        <fullName evidence="8">C3H1-type domain-containing protein</fullName>
    </recommendedName>
</protein>
<keyword evidence="7" id="KW-0732">Signal</keyword>
<keyword evidence="4" id="KW-0238">DNA-binding</keyword>
<name>A0ABQ9M9B5_HEVBR</name>
<dbReference type="PROSITE" id="PS50103">
    <property type="entry name" value="ZF_C3H1"/>
    <property type="match status" value="5"/>
</dbReference>
<dbReference type="SMART" id="SM00356">
    <property type="entry name" value="ZnF_C3H1"/>
    <property type="match status" value="5"/>
</dbReference>
<feature type="zinc finger region" description="C3H1-type" evidence="5">
    <location>
        <begin position="156"/>
        <end position="184"/>
    </location>
</feature>
<dbReference type="Gene3D" id="4.10.1000.10">
    <property type="entry name" value="Zinc finger, CCCH-type"/>
    <property type="match status" value="2"/>
</dbReference>
<evidence type="ECO:0000256" key="7">
    <source>
        <dbReference type="SAM" id="SignalP"/>
    </source>
</evidence>